<dbReference type="Proteomes" id="UP000590964">
    <property type="component" value="Unassembled WGS sequence"/>
</dbReference>
<sequence>IFYFAIVSALMYFIAAKFAPKLALLMALTVGGVVGFLVLIQLGSFPAILVKRKVRDIERNLVFALRAMLIEIKSGVSLFDSLNMIAQGDYGAVSVEFKQAVEEIDTGTSEEEALQKIATQNPSLFFRKAIWQLVSGMKAGADVSIVMQELVATIGKEQRIEINRYGGSLRLLSLIYMMMGVIMPAMGLTLLIVMSSFPQIKIVNEMFWGLLAAVIIMQFMYLGFLKSKRPNLLG</sequence>
<organism evidence="8 9">
    <name type="scientific">Candidatus Iainarchaeum sp</name>
    <dbReference type="NCBI Taxonomy" id="3101447"/>
    <lineage>
        <taxon>Archaea</taxon>
        <taxon>Candidatus Iainarchaeota</taxon>
        <taxon>Candidatus Iainarchaeia</taxon>
        <taxon>Candidatus Iainarchaeales</taxon>
        <taxon>Candidatus Iainarchaeaceae</taxon>
        <taxon>Candidatus Iainarchaeum</taxon>
    </lineage>
</organism>
<protein>
    <submittedName>
        <fullName evidence="8">Type II secretion system F family protein</fullName>
    </submittedName>
</protein>
<feature type="transmembrane region" description="Helical" evidence="6">
    <location>
        <begin position="206"/>
        <end position="225"/>
    </location>
</feature>
<keyword evidence="3 6" id="KW-0812">Transmembrane</keyword>
<name>A0A7J4K2E6_9ARCH</name>
<keyword evidence="5 6" id="KW-0472">Membrane</keyword>
<evidence type="ECO:0000256" key="3">
    <source>
        <dbReference type="ARBA" id="ARBA00022692"/>
    </source>
</evidence>
<comment type="subcellular location">
    <subcellularLocation>
        <location evidence="1">Cell membrane</location>
        <topology evidence="1">Multi-pass membrane protein</topology>
    </subcellularLocation>
</comment>
<evidence type="ECO:0000256" key="2">
    <source>
        <dbReference type="ARBA" id="ARBA00022475"/>
    </source>
</evidence>
<feature type="transmembrane region" description="Helical" evidence="6">
    <location>
        <begin position="22"/>
        <end position="50"/>
    </location>
</feature>
<dbReference type="InterPro" id="IPR056569">
    <property type="entry name" value="ArlJ-like"/>
</dbReference>
<evidence type="ECO:0000313" key="9">
    <source>
        <dbReference type="Proteomes" id="UP000590964"/>
    </source>
</evidence>
<feature type="domain" description="Type II secretion system protein GspF" evidence="7">
    <location>
        <begin position="65"/>
        <end position="189"/>
    </location>
</feature>
<feature type="transmembrane region" description="Helical" evidence="6">
    <location>
        <begin position="174"/>
        <end position="194"/>
    </location>
</feature>
<gene>
    <name evidence="8" type="ORF">HA222_03405</name>
</gene>
<comment type="caution">
    <text evidence="8">The sequence shown here is derived from an EMBL/GenBank/DDBJ whole genome shotgun (WGS) entry which is preliminary data.</text>
</comment>
<dbReference type="PANTHER" id="PTHR35402">
    <property type="entry name" value="INTEGRAL MEMBRANE PROTEIN-RELATED"/>
    <property type="match status" value="1"/>
</dbReference>
<evidence type="ECO:0000256" key="6">
    <source>
        <dbReference type="SAM" id="Phobius"/>
    </source>
</evidence>
<dbReference type="PANTHER" id="PTHR35402:SF1">
    <property type="entry name" value="TYPE II SECRETION SYSTEM PROTEIN GSPF DOMAIN-CONTAINING PROTEIN"/>
    <property type="match status" value="1"/>
</dbReference>
<proteinExistence type="predicted"/>
<evidence type="ECO:0000256" key="4">
    <source>
        <dbReference type="ARBA" id="ARBA00022989"/>
    </source>
</evidence>
<dbReference type="EMBL" id="DUFW01000056">
    <property type="protein sequence ID" value="HIH21676.1"/>
    <property type="molecule type" value="Genomic_DNA"/>
</dbReference>
<dbReference type="Pfam" id="PF00482">
    <property type="entry name" value="T2SSF"/>
    <property type="match status" value="1"/>
</dbReference>
<accession>A0A7J4K2E6</accession>
<reference evidence="9" key="1">
    <citation type="journal article" date="2020" name="bioRxiv">
        <title>A rank-normalized archaeal taxonomy based on genome phylogeny resolves widespread incomplete and uneven classifications.</title>
        <authorList>
            <person name="Rinke C."/>
            <person name="Chuvochina M."/>
            <person name="Mussig A.J."/>
            <person name="Chaumeil P.-A."/>
            <person name="Waite D.W."/>
            <person name="Whitman W.B."/>
            <person name="Parks D.H."/>
            <person name="Hugenholtz P."/>
        </authorList>
    </citation>
    <scope>NUCLEOTIDE SEQUENCE [LARGE SCALE GENOMIC DNA]</scope>
</reference>
<dbReference type="InterPro" id="IPR018076">
    <property type="entry name" value="T2SS_GspF_dom"/>
</dbReference>
<dbReference type="AlphaFoldDB" id="A0A7J4K2E6"/>
<evidence type="ECO:0000259" key="7">
    <source>
        <dbReference type="Pfam" id="PF00482"/>
    </source>
</evidence>
<evidence type="ECO:0000256" key="5">
    <source>
        <dbReference type="ARBA" id="ARBA00023136"/>
    </source>
</evidence>
<dbReference type="GO" id="GO:0005886">
    <property type="term" value="C:plasma membrane"/>
    <property type="evidence" value="ECO:0007669"/>
    <property type="project" value="UniProtKB-SubCell"/>
</dbReference>
<evidence type="ECO:0000256" key="1">
    <source>
        <dbReference type="ARBA" id="ARBA00004651"/>
    </source>
</evidence>
<evidence type="ECO:0000313" key="8">
    <source>
        <dbReference type="EMBL" id="HIH21676.1"/>
    </source>
</evidence>
<keyword evidence="2" id="KW-1003">Cell membrane</keyword>
<feature type="non-terminal residue" evidence="8">
    <location>
        <position position="1"/>
    </location>
</feature>
<keyword evidence="4 6" id="KW-1133">Transmembrane helix</keyword>